<reference evidence="1 2" key="1">
    <citation type="submission" date="2009-01" db="EMBL/GenBank/DDBJ databases">
        <authorList>
            <person name="Fulton L."/>
            <person name="Clifton S."/>
            <person name="Fulton B."/>
            <person name="Xu J."/>
            <person name="Minx P."/>
            <person name="Pepin K.H."/>
            <person name="Johnson M."/>
            <person name="Bhonagiri V."/>
            <person name="Nash W.E."/>
            <person name="Mardis E.R."/>
            <person name="Wilson R.K."/>
        </authorList>
    </citation>
    <scope>NUCLEOTIDE SEQUENCE [LARGE SCALE GENOMIC DNA]</scope>
    <source>
        <strain evidence="2">DSM 10507 / JCM 14656 / S5a33</strain>
    </source>
</reference>
<accession>C0CP94</accession>
<dbReference type="GO" id="GO:0009055">
    <property type="term" value="F:electron transfer activity"/>
    <property type="evidence" value="ECO:0007669"/>
    <property type="project" value="InterPro"/>
</dbReference>
<name>C0CP94_BLAHS</name>
<comment type="caution">
    <text evidence="1">The sequence shown here is derived from an EMBL/GenBank/DDBJ whole genome shotgun (WGS) entry which is preliminary data.</text>
</comment>
<evidence type="ECO:0000313" key="1">
    <source>
        <dbReference type="EMBL" id="EEG48409.1"/>
    </source>
</evidence>
<evidence type="ECO:0008006" key="3">
    <source>
        <dbReference type="Google" id="ProtNLM"/>
    </source>
</evidence>
<dbReference type="PATRIC" id="fig|476272.21.peg.825"/>
<dbReference type="PROSITE" id="PS00201">
    <property type="entry name" value="FLAVODOXIN"/>
    <property type="match status" value="1"/>
</dbReference>
<keyword evidence="2" id="KW-1185">Reference proteome</keyword>
<protein>
    <recommendedName>
        <fullName evidence="3">Flavodoxin domain-containing protein</fullName>
    </recommendedName>
</protein>
<dbReference type="RefSeq" id="WP_005950260.1">
    <property type="nucleotide sequence ID" value="NZ_CP136423.1"/>
</dbReference>
<dbReference type="Proteomes" id="UP000003100">
    <property type="component" value="Unassembled WGS sequence"/>
</dbReference>
<evidence type="ECO:0000313" key="2">
    <source>
        <dbReference type="Proteomes" id="UP000003100"/>
    </source>
</evidence>
<dbReference type="HOGENOM" id="CLU_108839_1_0_9"/>
<dbReference type="InterPro" id="IPR001226">
    <property type="entry name" value="Flavodoxin_CS"/>
</dbReference>
<sequence length="181" mass="20635">MIEAIIYESNTGFTEKYAQMLSKKLNLPSCPAGKMKKTFSPGIEVIYMGWICDKRIRGLEKAQKYLRIEAVITVGILSPTPGFIALLHQYNDLMDLPVFYLRGGIRREKLSISQKLILNLMAKKLAAPVKRGGLDSISNADYQVVDSILHSNSFVKEQNLEEFLFWYRTQTEVNPYNKPVI</sequence>
<reference evidence="1 2" key="2">
    <citation type="submission" date="2009-02" db="EMBL/GenBank/DDBJ databases">
        <title>Draft genome sequence of Blautia hydrogenotrophica DSM 10507 (Ruminococcus hydrogenotrophicus DSM 10507).</title>
        <authorList>
            <person name="Sudarsanam P."/>
            <person name="Ley R."/>
            <person name="Guruge J."/>
            <person name="Turnbaugh P.J."/>
            <person name="Mahowald M."/>
            <person name="Liep D."/>
            <person name="Gordon J."/>
        </authorList>
    </citation>
    <scope>NUCLEOTIDE SEQUENCE [LARGE SCALE GENOMIC DNA]</scope>
    <source>
        <strain evidence="2">DSM 10507 / JCM 14656 / S5a33</strain>
    </source>
</reference>
<dbReference type="eggNOG" id="ENOG5031QS4">
    <property type="taxonomic scope" value="Bacteria"/>
</dbReference>
<gene>
    <name evidence="1" type="ORF">RUMHYD_02695</name>
</gene>
<organism evidence="1 2">
    <name type="scientific">Blautia hydrogenotrophica (strain DSM 10507 / JCM 14656 / S5a33)</name>
    <name type="common">Ruminococcus hydrogenotrophicus</name>
    <dbReference type="NCBI Taxonomy" id="476272"/>
    <lineage>
        <taxon>Bacteria</taxon>
        <taxon>Bacillati</taxon>
        <taxon>Bacillota</taxon>
        <taxon>Clostridia</taxon>
        <taxon>Lachnospirales</taxon>
        <taxon>Lachnospiraceae</taxon>
        <taxon>Blautia</taxon>
    </lineage>
</organism>
<dbReference type="EMBL" id="ACBZ01000147">
    <property type="protein sequence ID" value="EEG48409.1"/>
    <property type="molecule type" value="Genomic_DNA"/>
</dbReference>
<proteinExistence type="predicted"/>
<dbReference type="AlphaFoldDB" id="C0CP94"/>
<dbReference type="GeneID" id="86822726"/>
<dbReference type="GO" id="GO:0010181">
    <property type="term" value="F:FMN binding"/>
    <property type="evidence" value="ECO:0007669"/>
    <property type="project" value="InterPro"/>
</dbReference>